<dbReference type="InterPro" id="IPR036680">
    <property type="entry name" value="SPOR-like_sf"/>
</dbReference>
<feature type="domain" description="SPOR" evidence="1">
    <location>
        <begin position="105"/>
        <end position="194"/>
    </location>
</feature>
<organism evidence="2 3">
    <name type="scientific">Pseudoalteromonas marina</name>
    <dbReference type="NCBI Taxonomy" id="267375"/>
    <lineage>
        <taxon>Bacteria</taxon>
        <taxon>Pseudomonadati</taxon>
        <taxon>Pseudomonadota</taxon>
        <taxon>Gammaproteobacteria</taxon>
        <taxon>Alteromonadales</taxon>
        <taxon>Pseudoalteromonadaceae</taxon>
        <taxon>Pseudoalteromonas</taxon>
    </lineage>
</organism>
<evidence type="ECO:0000313" key="2">
    <source>
        <dbReference type="EMBL" id="MDP2563318.1"/>
    </source>
</evidence>
<gene>
    <name evidence="2" type="ORF">Q8W34_01630</name>
</gene>
<proteinExistence type="predicted"/>
<dbReference type="InterPro" id="IPR007730">
    <property type="entry name" value="SPOR-like_dom"/>
</dbReference>
<dbReference type="PROSITE" id="PS51257">
    <property type="entry name" value="PROKAR_LIPOPROTEIN"/>
    <property type="match status" value="1"/>
</dbReference>
<accession>A0ABT9F960</accession>
<sequence length="199" mass="21989">MVIKKEFINTLFCIGVLLVITGCTSSKKAPPSSTTPNTVLISSEDLKALKQSANEWKTVEPKVNDLLELEGQLSKLTTRLKAIDETNTAGTNNAQTTTATESILKSDQAFFAIQVAAFNSKTKLNTALANLKRKIPTFFSNNIAVNVETKVIKTNTFYRLKLGAYKTNKQATTACEALKQQKINCFVTYYTREKPQPTL</sequence>
<name>A0ABT9F960_9GAMM</name>
<dbReference type="SUPFAM" id="SSF110997">
    <property type="entry name" value="Sporulation related repeat"/>
    <property type="match status" value="1"/>
</dbReference>
<dbReference type="Gene3D" id="3.30.70.1070">
    <property type="entry name" value="Sporulation related repeat"/>
    <property type="match status" value="1"/>
</dbReference>
<keyword evidence="3" id="KW-1185">Reference proteome</keyword>
<evidence type="ECO:0000259" key="1">
    <source>
        <dbReference type="PROSITE" id="PS51724"/>
    </source>
</evidence>
<dbReference type="EMBL" id="JAUYVT010000001">
    <property type="protein sequence ID" value="MDP2563318.1"/>
    <property type="molecule type" value="Genomic_DNA"/>
</dbReference>
<reference evidence="2" key="1">
    <citation type="submission" date="2023-07" db="EMBL/GenBank/DDBJ databases">
        <title>Genome content predicts the carbon catabolic preferences of heterotrophic bacteria.</title>
        <authorList>
            <person name="Gralka M."/>
        </authorList>
    </citation>
    <scope>NUCLEOTIDE SEQUENCE</scope>
    <source>
        <strain evidence="2">4G09</strain>
    </source>
</reference>
<dbReference type="PROSITE" id="PS51724">
    <property type="entry name" value="SPOR"/>
    <property type="match status" value="1"/>
</dbReference>
<protein>
    <submittedName>
        <fullName evidence="2">SPOR domain-containing protein</fullName>
    </submittedName>
</protein>
<dbReference type="Pfam" id="PF05036">
    <property type="entry name" value="SPOR"/>
    <property type="match status" value="1"/>
</dbReference>
<dbReference type="Proteomes" id="UP001177212">
    <property type="component" value="Unassembled WGS sequence"/>
</dbReference>
<comment type="caution">
    <text evidence="2">The sequence shown here is derived from an EMBL/GenBank/DDBJ whole genome shotgun (WGS) entry which is preliminary data.</text>
</comment>
<evidence type="ECO:0000313" key="3">
    <source>
        <dbReference type="Proteomes" id="UP001177212"/>
    </source>
</evidence>
<dbReference type="RefSeq" id="WP_305470903.1">
    <property type="nucleotide sequence ID" value="NZ_JAUYVT010000001.1"/>
</dbReference>